<dbReference type="GeneID" id="37079539"/>
<dbReference type="AlphaFoldDB" id="A0A318Z7G4"/>
<feature type="compositionally biased region" description="Low complexity" evidence="1">
    <location>
        <begin position="229"/>
        <end position="257"/>
    </location>
</feature>
<dbReference type="OrthoDB" id="4506991at2759"/>
<name>A0A318Z7G4_9EURO</name>
<proteinExistence type="predicted"/>
<evidence type="ECO:0008006" key="5">
    <source>
        <dbReference type="Google" id="ProtNLM"/>
    </source>
</evidence>
<feature type="signal peptide" evidence="2">
    <location>
        <begin position="1"/>
        <end position="15"/>
    </location>
</feature>
<evidence type="ECO:0000256" key="1">
    <source>
        <dbReference type="SAM" id="MobiDB-lite"/>
    </source>
</evidence>
<evidence type="ECO:0000313" key="3">
    <source>
        <dbReference type="EMBL" id="PYH42364.1"/>
    </source>
</evidence>
<evidence type="ECO:0000256" key="2">
    <source>
        <dbReference type="SAM" id="SignalP"/>
    </source>
</evidence>
<feature type="compositionally biased region" description="Low complexity" evidence="1">
    <location>
        <begin position="276"/>
        <end position="304"/>
    </location>
</feature>
<feature type="chain" id="PRO_5016276055" description="Extracellular membrane protein CFEM domain-containing protein" evidence="2">
    <location>
        <begin position="16"/>
        <end position="461"/>
    </location>
</feature>
<dbReference type="Proteomes" id="UP000248349">
    <property type="component" value="Unassembled WGS sequence"/>
</dbReference>
<organism evidence="3 4">
    <name type="scientific">Aspergillus saccharolyticus JOP 1030-1</name>
    <dbReference type="NCBI Taxonomy" id="1450539"/>
    <lineage>
        <taxon>Eukaryota</taxon>
        <taxon>Fungi</taxon>
        <taxon>Dikarya</taxon>
        <taxon>Ascomycota</taxon>
        <taxon>Pezizomycotina</taxon>
        <taxon>Eurotiomycetes</taxon>
        <taxon>Eurotiomycetidae</taxon>
        <taxon>Eurotiales</taxon>
        <taxon>Aspergillaceae</taxon>
        <taxon>Aspergillus</taxon>
        <taxon>Aspergillus subgen. Circumdati</taxon>
    </lineage>
</organism>
<sequence length="461" mass="45393">MRTLLLLSTIPLATATASTDQELGYLQCASAIAQTYHSPQCTSPSALDCFCNAPFDPAALDQGVLEDCQGEGVDIGDIPRYICDDASVPVSPRKGSVPMVRLADVDAGAGAGAQQQQQQQHRGSLPMVRVNVPSSASASASANAVSSSAAVTPSSSRAVNTPSSAVPSSAVPTSSIASSPRRASQPLMRVDDTTNQAHTQRKEARAYSPNLHPNALPLAEDALPDSSLYSTTSTGTGTGTGTDTQTGTGTGAYTDAQPGAYTDAQPGAYTDAQTGAYAPATESSAAASSPYTDPSTTTQTNQNTPEEAAAGAGAWTGTGAAELAPSSPPLAAGGLAIPTPTAAVAAVAAAAGADAAEATAAAMLPTSAAAIPSSYPMTIRTSNAVAAKATPSTSTFSSVKLVTIVPSGVPVVTGVAGSGVAAGAGSGSGSGALFQGSAAGRLRIHPVVMGLVGVIGFWVVG</sequence>
<accession>A0A318Z7G4</accession>
<evidence type="ECO:0000313" key="4">
    <source>
        <dbReference type="Proteomes" id="UP000248349"/>
    </source>
</evidence>
<feature type="compositionally biased region" description="Low complexity" evidence="1">
    <location>
        <begin position="149"/>
        <end position="180"/>
    </location>
</feature>
<dbReference type="EMBL" id="KZ821252">
    <property type="protein sequence ID" value="PYH42364.1"/>
    <property type="molecule type" value="Genomic_DNA"/>
</dbReference>
<keyword evidence="2" id="KW-0732">Signal</keyword>
<reference evidence="3 4" key="1">
    <citation type="submission" date="2016-12" db="EMBL/GenBank/DDBJ databases">
        <title>The genomes of Aspergillus section Nigri reveals drivers in fungal speciation.</title>
        <authorList>
            <consortium name="DOE Joint Genome Institute"/>
            <person name="Vesth T.C."/>
            <person name="Nybo J."/>
            <person name="Theobald S."/>
            <person name="Brandl J."/>
            <person name="Frisvad J.C."/>
            <person name="Nielsen K.F."/>
            <person name="Lyhne E.K."/>
            <person name="Kogle M.E."/>
            <person name="Kuo A."/>
            <person name="Riley R."/>
            <person name="Clum A."/>
            <person name="Nolan M."/>
            <person name="Lipzen A."/>
            <person name="Salamov A."/>
            <person name="Henrissat B."/>
            <person name="Wiebenga A."/>
            <person name="De Vries R.P."/>
            <person name="Grigoriev I.V."/>
            <person name="Mortensen U.H."/>
            <person name="Andersen M.R."/>
            <person name="Baker S.E."/>
        </authorList>
    </citation>
    <scope>NUCLEOTIDE SEQUENCE [LARGE SCALE GENOMIC DNA]</scope>
    <source>
        <strain evidence="3 4">JOP 1030-1</strain>
    </source>
</reference>
<gene>
    <name evidence="3" type="ORF">BP01DRAFT_394246</name>
</gene>
<feature type="region of interest" description="Disordered" evidence="1">
    <location>
        <begin position="149"/>
        <end position="304"/>
    </location>
</feature>
<keyword evidence="4" id="KW-1185">Reference proteome</keyword>
<dbReference type="RefSeq" id="XP_025428346.1">
    <property type="nucleotide sequence ID" value="XM_025578310.1"/>
</dbReference>
<protein>
    <recommendedName>
        <fullName evidence="5">Extracellular membrane protein CFEM domain-containing protein</fullName>
    </recommendedName>
</protein>